<evidence type="ECO:0000313" key="2">
    <source>
        <dbReference type="EMBL" id="UYG15868.1"/>
    </source>
</evidence>
<dbReference type="EMBL" id="CP107020">
    <property type="protein sequence ID" value="UYG15868.1"/>
    <property type="molecule type" value="Genomic_DNA"/>
</dbReference>
<keyword evidence="1" id="KW-1133">Transmembrane helix</keyword>
<accession>A0ABY6FZM3</accession>
<dbReference type="Proteomes" id="UP001164305">
    <property type="component" value="Chromosome"/>
</dbReference>
<sequence length="132" mass="13942">MTALLLLVPLVTVVITQILALVVMPGEAHLRDLALARWALPWALSAIGAVGAAACVALALVPRPSADRALHLDVTAPPVLLGLSLVTVAAVVAGPLAWGRAVGEFHLVHHLVRGLLLIVVLVLYWRYVAVHR</sequence>
<dbReference type="RefSeq" id="WP_263593082.1">
    <property type="nucleotide sequence ID" value="NZ_CP107020.1"/>
</dbReference>
<evidence type="ECO:0000313" key="3">
    <source>
        <dbReference type="Proteomes" id="UP001164305"/>
    </source>
</evidence>
<keyword evidence="1" id="KW-0812">Transmembrane</keyword>
<feature type="transmembrane region" description="Helical" evidence="1">
    <location>
        <begin position="74"/>
        <end position="98"/>
    </location>
</feature>
<evidence type="ECO:0008006" key="4">
    <source>
        <dbReference type="Google" id="ProtNLM"/>
    </source>
</evidence>
<name>A0ABY6FZM3_9MICO</name>
<protein>
    <recommendedName>
        <fullName evidence="4">DUF4149 domain-containing protein</fullName>
    </recommendedName>
</protein>
<evidence type="ECO:0000256" key="1">
    <source>
        <dbReference type="SAM" id="Phobius"/>
    </source>
</evidence>
<reference evidence="2" key="1">
    <citation type="submission" date="2022-10" db="EMBL/GenBank/DDBJ databases">
        <title>Whole-Genome Sequencing of Brachybacterium huguangmaarense BRM-3, Isolated from Betula schmidtii.</title>
        <authorList>
            <person name="Haam D."/>
        </authorList>
    </citation>
    <scope>NUCLEOTIDE SEQUENCE</scope>
    <source>
        <strain evidence="2">BRM-3</strain>
    </source>
</reference>
<keyword evidence="1" id="KW-0472">Membrane</keyword>
<feature type="transmembrane region" description="Helical" evidence="1">
    <location>
        <begin position="110"/>
        <end position="128"/>
    </location>
</feature>
<feature type="transmembrane region" description="Helical" evidence="1">
    <location>
        <begin position="39"/>
        <end position="62"/>
    </location>
</feature>
<keyword evidence="3" id="KW-1185">Reference proteome</keyword>
<organism evidence="2 3">
    <name type="scientific">Brachybacterium huguangmaarense</name>
    <dbReference type="NCBI Taxonomy" id="1652028"/>
    <lineage>
        <taxon>Bacteria</taxon>
        <taxon>Bacillati</taxon>
        <taxon>Actinomycetota</taxon>
        <taxon>Actinomycetes</taxon>
        <taxon>Micrococcales</taxon>
        <taxon>Dermabacteraceae</taxon>
        <taxon>Brachybacterium</taxon>
    </lineage>
</organism>
<proteinExistence type="predicted"/>
<gene>
    <name evidence="2" type="ORF">BRM3_09460</name>
</gene>